<feature type="compositionally biased region" description="Basic residues" evidence="1">
    <location>
        <begin position="69"/>
        <end position="84"/>
    </location>
</feature>
<dbReference type="EMBL" id="JAROKS010000007">
    <property type="protein sequence ID" value="KAK1802029.1"/>
    <property type="molecule type" value="Genomic_DNA"/>
</dbReference>
<gene>
    <name evidence="2" type="ORF">P4O66_004361</name>
</gene>
<accession>A0AAD8ZNE3</accession>
<comment type="caution">
    <text evidence="2">The sequence shown here is derived from an EMBL/GenBank/DDBJ whole genome shotgun (WGS) entry which is preliminary data.</text>
</comment>
<name>A0AAD8ZNE3_9TELE</name>
<keyword evidence="3" id="KW-1185">Reference proteome</keyword>
<reference evidence="2" key="1">
    <citation type="submission" date="2023-03" db="EMBL/GenBank/DDBJ databases">
        <title>Electrophorus voltai genome.</title>
        <authorList>
            <person name="Bian C."/>
        </authorList>
    </citation>
    <scope>NUCLEOTIDE SEQUENCE</scope>
    <source>
        <strain evidence="2">CB-2022</strain>
        <tissue evidence="2">Muscle</tissue>
    </source>
</reference>
<protein>
    <submittedName>
        <fullName evidence="2">Uncharacterized protein</fullName>
    </submittedName>
</protein>
<evidence type="ECO:0000313" key="3">
    <source>
        <dbReference type="Proteomes" id="UP001239994"/>
    </source>
</evidence>
<proteinExistence type="predicted"/>
<dbReference type="AlphaFoldDB" id="A0AAD8ZNE3"/>
<organism evidence="2 3">
    <name type="scientific">Electrophorus voltai</name>
    <dbReference type="NCBI Taxonomy" id="2609070"/>
    <lineage>
        <taxon>Eukaryota</taxon>
        <taxon>Metazoa</taxon>
        <taxon>Chordata</taxon>
        <taxon>Craniata</taxon>
        <taxon>Vertebrata</taxon>
        <taxon>Euteleostomi</taxon>
        <taxon>Actinopterygii</taxon>
        <taxon>Neopterygii</taxon>
        <taxon>Teleostei</taxon>
        <taxon>Ostariophysi</taxon>
        <taxon>Gymnotiformes</taxon>
        <taxon>Gymnotoidei</taxon>
        <taxon>Gymnotidae</taxon>
        <taxon>Electrophorus</taxon>
    </lineage>
</organism>
<evidence type="ECO:0000256" key="1">
    <source>
        <dbReference type="SAM" id="MobiDB-lite"/>
    </source>
</evidence>
<sequence>MPIESFLFGSCGRHDREWEEKCWQGGETKEKMAGEAFSVRVWVLNKCVLVFHATCPCILLKASTLQKNRPTKGNKKRKGKKGGKQHSSTCAARPSIILASLHTSTIGEEVTGRFSGGPEYGPVPDSAESYRPLPDSEDQYADSIGSYNHFMDFREGYADNGEYGECSDVSLRSDGEFDYGEDRSMEVEEVLYGDSSNGNDVASVDSESDEAPARQILSKAPPRKCCSDLLNAIIIDITKSATSLIHNVQHRSWWQEGSGIANLLSRRLTSYQP</sequence>
<dbReference type="Proteomes" id="UP001239994">
    <property type="component" value="Unassembled WGS sequence"/>
</dbReference>
<feature type="region of interest" description="Disordered" evidence="1">
    <location>
        <begin position="68"/>
        <end position="90"/>
    </location>
</feature>
<evidence type="ECO:0000313" key="2">
    <source>
        <dbReference type="EMBL" id="KAK1802029.1"/>
    </source>
</evidence>